<evidence type="ECO:0000313" key="1">
    <source>
        <dbReference type="EMBL" id="AKM09883.1"/>
    </source>
</evidence>
<organism evidence="1 2">
    <name type="scientific">Croceicoccus naphthovorans</name>
    <dbReference type="NCBI Taxonomy" id="1348774"/>
    <lineage>
        <taxon>Bacteria</taxon>
        <taxon>Pseudomonadati</taxon>
        <taxon>Pseudomonadota</taxon>
        <taxon>Alphaproteobacteria</taxon>
        <taxon>Sphingomonadales</taxon>
        <taxon>Erythrobacteraceae</taxon>
        <taxon>Croceicoccus</taxon>
    </lineage>
</organism>
<dbReference type="KEGG" id="cna:AB433_07625"/>
<dbReference type="EMBL" id="CP011770">
    <property type="protein sequence ID" value="AKM09883.1"/>
    <property type="molecule type" value="Genomic_DNA"/>
</dbReference>
<evidence type="ECO:0000313" key="2">
    <source>
        <dbReference type="Proteomes" id="UP000035287"/>
    </source>
</evidence>
<sequence>MSYAMMGPLAVRRRGSGQTMQFVGRQSYTWGPGGSQAFNLNSLTGGEASPSTIKAGDTIICVYAMSFENTLVPNGMNDNPGFYGLTWDQRTSGGGSATSVLQILYQMEPLVDGAVTGSFFAAVAPGGCVAHFYVFRNLHPRRLSVSQVGSLDPAAITLPTTPALALIGVSGVHTSGTASFSGFGDATDTVQGNYDGSTRDVLSGVGLKRNIVASPYDPTAWTASALSAYRDATVLGFKEKVATSDAFRKVPILITGGAATGNEALNYGWAGTDSYGTAKTTTAVTLMGANAISFNGSQSVELDRSLPEAWFHPSIVMRDHDWTLEGAVRFNSTADPIILVRNYDKTNELMFSFLKNTGQLIFVSTTDGTVATQNVVQGTWTPSTGVDYFVRATCDYPTVRLFAGPVGGTATLIAKNTLSGPVYQGTGTTVMGRVLGGGAGLNGYMGEWRFSHEALNTTDDSFTAPSTPWPRT</sequence>
<reference evidence="1 2" key="1">
    <citation type="submission" date="2015-06" db="EMBL/GenBank/DDBJ databases">
        <authorList>
            <person name="Zeng Y."/>
            <person name="Huang Y."/>
        </authorList>
    </citation>
    <scope>NUCLEOTIDE SEQUENCE [LARGE SCALE GENOMIC DNA]</scope>
    <source>
        <strain evidence="1 2">PQ-2</strain>
    </source>
</reference>
<gene>
    <name evidence="1" type="ORF">AB433_07625</name>
</gene>
<protein>
    <submittedName>
        <fullName evidence="1">Uncharacterized protein</fullName>
    </submittedName>
</protein>
<keyword evidence="2" id="KW-1185">Reference proteome</keyword>
<name>A0A0G3XHK2_9SPHN</name>
<accession>A0A0G3XHK2</accession>
<dbReference type="SUPFAM" id="SSF49899">
    <property type="entry name" value="Concanavalin A-like lectins/glucanases"/>
    <property type="match status" value="1"/>
</dbReference>
<dbReference type="PATRIC" id="fig|1348774.3.peg.1599"/>
<proteinExistence type="predicted"/>
<dbReference type="InterPro" id="IPR013320">
    <property type="entry name" value="ConA-like_dom_sf"/>
</dbReference>
<dbReference type="Proteomes" id="UP000035287">
    <property type="component" value="Chromosome"/>
</dbReference>
<dbReference type="AlphaFoldDB" id="A0A0G3XHK2"/>